<feature type="compositionally biased region" description="Polar residues" evidence="3">
    <location>
        <begin position="410"/>
        <end position="443"/>
    </location>
</feature>
<dbReference type="GO" id="GO:0004386">
    <property type="term" value="F:helicase activity"/>
    <property type="evidence" value="ECO:0007669"/>
    <property type="project" value="TreeGrafter"/>
</dbReference>
<protein>
    <submittedName>
        <fullName evidence="5">YTH domain-containing protein 2</fullName>
    </submittedName>
</protein>
<dbReference type="Gene3D" id="3.10.590.10">
    <property type="entry name" value="ph1033 like domains"/>
    <property type="match status" value="1"/>
</dbReference>
<dbReference type="Pfam" id="PF26026">
    <property type="entry name" value="RNA_hel_CTD"/>
    <property type="match status" value="1"/>
</dbReference>
<feature type="compositionally biased region" description="Low complexity" evidence="3">
    <location>
        <begin position="502"/>
        <end position="533"/>
    </location>
</feature>
<reference evidence="5 6" key="1">
    <citation type="submission" date="2019-05" db="EMBL/GenBank/DDBJ databases">
        <title>Another draft genome of Portunus trituberculatus and its Hox gene families provides insights of decapod evolution.</title>
        <authorList>
            <person name="Jeong J.-H."/>
            <person name="Song I."/>
            <person name="Kim S."/>
            <person name="Choi T."/>
            <person name="Kim D."/>
            <person name="Ryu S."/>
            <person name="Kim W."/>
        </authorList>
    </citation>
    <scope>NUCLEOTIDE SEQUENCE [LARGE SCALE GENOMIC DNA]</scope>
    <source>
        <tissue evidence="5">Muscle</tissue>
    </source>
</reference>
<organism evidence="5 6">
    <name type="scientific">Portunus trituberculatus</name>
    <name type="common">Swimming crab</name>
    <name type="synonym">Neptunus trituberculatus</name>
    <dbReference type="NCBI Taxonomy" id="210409"/>
    <lineage>
        <taxon>Eukaryota</taxon>
        <taxon>Metazoa</taxon>
        <taxon>Ecdysozoa</taxon>
        <taxon>Arthropoda</taxon>
        <taxon>Crustacea</taxon>
        <taxon>Multicrustacea</taxon>
        <taxon>Malacostraca</taxon>
        <taxon>Eumalacostraca</taxon>
        <taxon>Eucarida</taxon>
        <taxon>Decapoda</taxon>
        <taxon>Pleocyemata</taxon>
        <taxon>Brachyura</taxon>
        <taxon>Eubrachyura</taxon>
        <taxon>Portunoidea</taxon>
        <taxon>Portunidae</taxon>
        <taxon>Portuninae</taxon>
        <taxon>Portunus</taxon>
    </lineage>
</organism>
<keyword evidence="1" id="KW-0378">Hydrolase</keyword>
<feature type="region of interest" description="Disordered" evidence="3">
    <location>
        <begin position="356"/>
        <end position="478"/>
    </location>
</feature>
<evidence type="ECO:0000256" key="2">
    <source>
        <dbReference type="ARBA" id="ARBA00022806"/>
    </source>
</evidence>
<dbReference type="InterPro" id="IPR007502">
    <property type="entry name" value="Helicase-assoc_dom"/>
</dbReference>
<dbReference type="SMART" id="SM00847">
    <property type="entry name" value="HA2"/>
    <property type="match status" value="1"/>
</dbReference>
<feature type="domain" description="YTH" evidence="4">
    <location>
        <begin position="560"/>
        <end position="613"/>
    </location>
</feature>
<dbReference type="Pfam" id="PF21010">
    <property type="entry name" value="HA2_C"/>
    <property type="match status" value="1"/>
</dbReference>
<feature type="region of interest" description="Disordered" evidence="3">
    <location>
        <begin position="497"/>
        <end position="543"/>
    </location>
</feature>
<evidence type="ECO:0000313" key="5">
    <source>
        <dbReference type="EMBL" id="MPC45626.1"/>
    </source>
</evidence>
<proteinExistence type="predicted"/>
<dbReference type="EMBL" id="VSRR010006815">
    <property type="protein sequence ID" value="MPC45626.1"/>
    <property type="molecule type" value="Genomic_DNA"/>
</dbReference>
<keyword evidence="2" id="KW-0547">Nucleotide-binding</keyword>
<evidence type="ECO:0000259" key="4">
    <source>
        <dbReference type="PROSITE" id="PS50882"/>
    </source>
</evidence>
<dbReference type="InterPro" id="IPR059023">
    <property type="entry name" value="RNA_hel_CTD"/>
</dbReference>
<feature type="compositionally biased region" description="Gly residues" evidence="3">
    <location>
        <begin position="450"/>
        <end position="460"/>
    </location>
</feature>
<evidence type="ECO:0000256" key="3">
    <source>
        <dbReference type="SAM" id="MobiDB-lite"/>
    </source>
</evidence>
<dbReference type="PANTHER" id="PTHR18934:SF213">
    <property type="entry name" value="3'-5' RNA HELICASE YTHDC2"/>
    <property type="match status" value="1"/>
</dbReference>
<feature type="compositionally biased region" description="Pro residues" evidence="3">
    <location>
        <begin position="399"/>
        <end position="409"/>
    </location>
</feature>
<dbReference type="PANTHER" id="PTHR18934">
    <property type="entry name" value="ATP-DEPENDENT RNA HELICASE"/>
    <property type="match status" value="1"/>
</dbReference>
<dbReference type="Proteomes" id="UP000324222">
    <property type="component" value="Unassembled WGS sequence"/>
</dbReference>
<name>A0A5B7FJL3_PORTR</name>
<evidence type="ECO:0000313" key="6">
    <source>
        <dbReference type="Proteomes" id="UP000324222"/>
    </source>
</evidence>
<keyword evidence="2" id="KW-0067">ATP-binding</keyword>
<keyword evidence="2" id="KW-0347">Helicase</keyword>
<dbReference type="InterPro" id="IPR007275">
    <property type="entry name" value="YTH_domain"/>
</dbReference>
<dbReference type="AlphaFoldDB" id="A0A5B7FJL3"/>
<sequence length="613" mass="65305">MDALDGWEDVTELGHHLLDLPLPPRLAKMVITATVLKCLDPVLTIAAALALKDPFMLPKNPNEKRNASAVRRKFTSGTYSDHMVLLKAFQAWQKACTEGWERGWCERNYISGAAMEMIHGMRSQVLAQLRGAGFVRARGPGDIRWVVCRGRFGRKESKVRLHPTSALLDVGGSVNTNMGTSLNTAHRSLVASLPSDWLVYDEMVRIGVVAHVRTVTLVSPLTASSPTSQQLDTVLGSFSTVRSEDVNTIQNFRAVREREEKIDLGNSGDCSSDSESEERPVGLSCLVRIDSWIQFLGDPQAAHLALQLRHKLHALVLRRLRAPNKPLTQTDEDVVRVVGAALSQEEQALNMVQPAGVGQRPRPLYPHSHPHEGGWSVGTSDDSQSSHSSSRRTSDAASPPAPQHTPTPKFPQQTASKLPQSPTTNTNANTLMSPGFNQTSAQSAPKIGSGASGGKFGVPFGGNKAPGGSSAPPPPANKGMVGGMGIGGNKLGNKDMKGMYRNNNNNHNSTTTSTTLNNNKSNTTTGATNSSTEGGSGGGGASAVGASCSGTSGGMAGSKTRYFIIKASLYKQLEASHHTSLWAFTHNTEKKILQAWQVGGGAGVVVMAMVMVV</sequence>
<dbReference type="GO" id="GO:0003723">
    <property type="term" value="F:RNA binding"/>
    <property type="evidence" value="ECO:0007669"/>
    <property type="project" value="InterPro"/>
</dbReference>
<evidence type="ECO:0000256" key="1">
    <source>
        <dbReference type="ARBA" id="ARBA00022801"/>
    </source>
</evidence>
<accession>A0A5B7FJL3</accession>
<dbReference type="Gene3D" id="1.20.120.1080">
    <property type="match status" value="1"/>
</dbReference>
<dbReference type="OrthoDB" id="6103986at2759"/>
<comment type="caution">
    <text evidence="5">The sequence shown here is derived from an EMBL/GenBank/DDBJ whole genome shotgun (WGS) entry which is preliminary data.</text>
</comment>
<dbReference type="PROSITE" id="PS50882">
    <property type="entry name" value="YTH"/>
    <property type="match status" value="1"/>
</dbReference>
<keyword evidence="6" id="KW-1185">Reference proteome</keyword>
<feature type="compositionally biased region" description="Low complexity" evidence="3">
    <location>
        <begin position="379"/>
        <end position="388"/>
    </location>
</feature>
<gene>
    <name evidence="5" type="primary">YTHDC2_1</name>
    <name evidence="5" type="ORF">E2C01_039333</name>
</gene>
<feature type="compositionally biased region" description="Low complexity" evidence="3">
    <location>
        <begin position="461"/>
        <end position="470"/>
    </location>
</feature>